<evidence type="ECO:0000313" key="2">
    <source>
        <dbReference type="Proteomes" id="UP000015453"/>
    </source>
</evidence>
<dbReference type="InterPro" id="IPR004926">
    <property type="entry name" value="LEA_3a"/>
</dbReference>
<dbReference type="OrthoDB" id="1936089at2759"/>
<reference evidence="1 2" key="1">
    <citation type="journal article" date="2013" name="BMC Genomics">
        <title>The miniature genome of a carnivorous plant Genlisea aurea contains a low number of genes and short non-coding sequences.</title>
        <authorList>
            <person name="Leushkin E.V."/>
            <person name="Sutormin R.A."/>
            <person name="Nabieva E.R."/>
            <person name="Penin A.A."/>
            <person name="Kondrashov A.S."/>
            <person name="Logacheva M.D."/>
        </authorList>
    </citation>
    <scope>NUCLEOTIDE SEQUENCE [LARGE SCALE GENOMIC DNA]</scope>
</reference>
<sequence length="92" mass="9978">MARSFSGVKAISAFVEGEISTLSRRGFAAASRSIASSVVNRGAQNMMLKKSASDDNEKTAWVPDPVTGFYRPENDGKDMDPAELRAILINNR</sequence>
<dbReference type="PANTHER" id="PTHR33509">
    <property type="entry name" value="LATE EMBRYOGENIS ABUNDANT PROTEIN 2-RELATED"/>
    <property type="match status" value="1"/>
</dbReference>
<evidence type="ECO:0000313" key="1">
    <source>
        <dbReference type="EMBL" id="EPS70797.1"/>
    </source>
</evidence>
<dbReference type="GO" id="GO:0006950">
    <property type="term" value="P:response to stress"/>
    <property type="evidence" value="ECO:0007669"/>
    <property type="project" value="TreeGrafter"/>
</dbReference>
<dbReference type="Proteomes" id="UP000015453">
    <property type="component" value="Unassembled WGS sequence"/>
</dbReference>
<dbReference type="Pfam" id="PF03242">
    <property type="entry name" value="LEA_3a"/>
    <property type="match status" value="1"/>
</dbReference>
<keyword evidence="2" id="KW-1185">Reference proteome</keyword>
<comment type="caution">
    <text evidence="1">The sequence shown here is derived from an EMBL/GenBank/DDBJ whole genome shotgun (WGS) entry which is preliminary data.</text>
</comment>
<proteinExistence type="predicted"/>
<dbReference type="PANTHER" id="PTHR33509:SF5">
    <property type="entry name" value="PROTEIN SENESCENCE-ASSOCIATED GENE 21, MITOCHONDRIAL"/>
    <property type="match status" value="1"/>
</dbReference>
<dbReference type="GO" id="GO:0005739">
    <property type="term" value="C:mitochondrion"/>
    <property type="evidence" value="ECO:0007669"/>
    <property type="project" value="TreeGrafter"/>
</dbReference>
<dbReference type="AlphaFoldDB" id="S8EDY6"/>
<dbReference type="EMBL" id="AUSU01001539">
    <property type="protein sequence ID" value="EPS70797.1"/>
    <property type="molecule type" value="Genomic_DNA"/>
</dbReference>
<name>S8EDY6_9LAMI</name>
<organism evidence="1 2">
    <name type="scientific">Genlisea aurea</name>
    <dbReference type="NCBI Taxonomy" id="192259"/>
    <lineage>
        <taxon>Eukaryota</taxon>
        <taxon>Viridiplantae</taxon>
        <taxon>Streptophyta</taxon>
        <taxon>Embryophyta</taxon>
        <taxon>Tracheophyta</taxon>
        <taxon>Spermatophyta</taxon>
        <taxon>Magnoliopsida</taxon>
        <taxon>eudicotyledons</taxon>
        <taxon>Gunneridae</taxon>
        <taxon>Pentapetalae</taxon>
        <taxon>asterids</taxon>
        <taxon>lamiids</taxon>
        <taxon>Lamiales</taxon>
        <taxon>Lentibulariaceae</taxon>
        <taxon>Genlisea</taxon>
    </lineage>
</organism>
<gene>
    <name evidence="1" type="ORF">M569_03965</name>
</gene>
<protein>
    <submittedName>
        <fullName evidence="1">Uncharacterized protein</fullName>
    </submittedName>
</protein>
<feature type="non-terminal residue" evidence="1">
    <location>
        <position position="92"/>
    </location>
</feature>
<accession>S8EDY6</accession>